<sequence length="212" mass="24888">MSLLDGLTRGERKELYLELRDEFVYKEFENVEFNIQNTFGPEDYFLLNTGNAEDIQAIENLLAFYGNVTFNYSILAVGNNSMMNYKCIPNYNNMGNEEKDLVQSSSSFLIEYEGIPPNVKNCEVWRNDVEEANIDWSEHRNTRQVLKQISDKWNGKINGILYKGRRMFAWMLRKIINHSLREYKKIVGSEIINITIDDEETTVKIYTYADEE</sequence>
<name>A0A481ZD50_9VIRU</name>
<reference evidence="1" key="1">
    <citation type="journal article" date="2019" name="MBio">
        <title>Virus Genomes from Deep Sea Sediments Expand the Ocean Megavirome and Support Independent Origins of Viral Gigantism.</title>
        <authorList>
            <person name="Backstrom D."/>
            <person name="Yutin N."/>
            <person name="Jorgensen S.L."/>
            <person name="Dharamshi J."/>
            <person name="Homa F."/>
            <person name="Zaremba-Niedwiedzka K."/>
            <person name="Spang A."/>
            <person name="Wolf Y.I."/>
            <person name="Koonin E.V."/>
            <person name="Ettema T.J."/>
        </authorList>
    </citation>
    <scope>NUCLEOTIDE SEQUENCE</scope>
</reference>
<protein>
    <submittedName>
        <fullName evidence="1">Uncharacterized protein</fullName>
    </submittedName>
</protein>
<dbReference type="EMBL" id="MK500605">
    <property type="protein sequence ID" value="QBK93828.1"/>
    <property type="molecule type" value="Genomic_DNA"/>
</dbReference>
<organism evidence="1">
    <name type="scientific">Pithovirus LCPAC406</name>
    <dbReference type="NCBI Taxonomy" id="2506599"/>
    <lineage>
        <taxon>Viruses</taxon>
        <taxon>Pithoviruses</taxon>
    </lineage>
</organism>
<evidence type="ECO:0000313" key="1">
    <source>
        <dbReference type="EMBL" id="QBK93828.1"/>
    </source>
</evidence>
<accession>A0A481ZD50</accession>
<proteinExistence type="predicted"/>
<gene>
    <name evidence="1" type="ORF">LCPAC406_01420</name>
</gene>